<keyword evidence="5" id="KW-1185">Reference proteome</keyword>
<proteinExistence type="predicted"/>
<dbReference type="InParanoid" id="A0A2R5GNP8"/>
<feature type="domain" description="Sialate O-acetylesterase" evidence="3">
    <location>
        <begin position="30"/>
        <end position="140"/>
    </location>
</feature>
<dbReference type="Gene3D" id="3.40.50.1110">
    <property type="entry name" value="SGNH hydrolase"/>
    <property type="match status" value="1"/>
</dbReference>
<dbReference type="InterPro" id="IPR052940">
    <property type="entry name" value="Carb_Esterase_6"/>
</dbReference>
<feature type="compositionally biased region" description="Basic and acidic residues" evidence="2">
    <location>
        <begin position="16"/>
        <end position="25"/>
    </location>
</feature>
<evidence type="ECO:0000259" key="3">
    <source>
        <dbReference type="Pfam" id="PF03629"/>
    </source>
</evidence>
<evidence type="ECO:0000313" key="5">
    <source>
        <dbReference type="Proteomes" id="UP000241890"/>
    </source>
</evidence>
<dbReference type="InterPro" id="IPR036514">
    <property type="entry name" value="SGNH_hydro_sf"/>
</dbReference>
<dbReference type="EMBL" id="BEYU01000123">
    <property type="protein sequence ID" value="GBG32517.1"/>
    <property type="molecule type" value="Genomic_DNA"/>
</dbReference>
<dbReference type="SUPFAM" id="SSF52266">
    <property type="entry name" value="SGNH hydrolase"/>
    <property type="match status" value="1"/>
</dbReference>
<dbReference type="PANTHER" id="PTHR31988">
    <property type="entry name" value="ESTERASE, PUTATIVE (DUF303)-RELATED"/>
    <property type="match status" value="1"/>
</dbReference>
<protein>
    <recommendedName>
        <fullName evidence="3">Sialate O-acetylesterase domain-containing protein</fullName>
    </recommendedName>
</protein>
<evidence type="ECO:0000256" key="1">
    <source>
        <dbReference type="ARBA" id="ARBA00022801"/>
    </source>
</evidence>
<name>A0A2R5GNP8_9STRA</name>
<dbReference type="OrthoDB" id="42638at2759"/>
<dbReference type="Pfam" id="PF03629">
    <property type="entry name" value="SASA"/>
    <property type="match status" value="1"/>
</dbReference>
<dbReference type="GO" id="GO:0016787">
    <property type="term" value="F:hydrolase activity"/>
    <property type="evidence" value="ECO:0007669"/>
    <property type="project" value="UniProtKB-KW"/>
</dbReference>
<evidence type="ECO:0000256" key="2">
    <source>
        <dbReference type="SAM" id="MobiDB-lite"/>
    </source>
</evidence>
<gene>
    <name evidence="4" type="ORF">FCC1311_087412</name>
</gene>
<dbReference type="InterPro" id="IPR005181">
    <property type="entry name" value="SASA"/>
</dbReference>
<accession>A0A2R5GNP8</accession>
<reference evidence="4 5" key="1">
    <citation type="submission" date="2017-12" db="EMBL/GenBank/DDBJ databases">
        <title>Sequencing, de novo assembly and annotation of complete genome of a new Thraustochytrid species, strain FCC1311.</title>
        <authorList>
            <person name="Sedici K."/>
            <person name="Godart F."/>
            <person name="Aiese Cigliano R."/>
            <person name="Sanseverino W."/>
            <person name="Barakat M."/>
            <person name="Ortet P."/>
            <person name="Marechal E."/>
            <person name="Cagnac O."/>
            <person name="Amato A."/>
        </authorList>
    </citation>
    <scope>NUCLEOTIDE SEQUENCE [LARGE SCALE GENOMIC DNA]</scope>
</reference>
<dbReference type="PANTHER" id="PTHR31988:SF19">
    <property type="entry name" value="9-O-ACETYL-N-ACETYLNEURAMINIC ACID DEACETYLASE-RELATED"/>
    <property type="match status" value="1"/>
</dbReference>
<organism evidence="4 5">
    <name type="scientific">Hondaea fermentalgiana</name>
    <dbReference type="NCBI Taxonomy" id="2315210"/>
    <lineage>
        <taxon>Eukaryota</taxon>
        <taxon>Sar</taxon>
        <taxon>Stramenopiles</taxon>
        <taxon>Bigyra</taxon>
        <taxon>Labyrinthulomycetes</taxon>
        <taxon>Thraustochytrida</taxon>
        <taxon>Thraustochytriidae</taxon>
        <taxon>Hondaea</taxon>
    </lineage>
</organism>
<feature type="region of interest" description="Disordered" evidence="2">
    <location>
        <begin position="1"/>
        <end position="25"/>
    </location>
</feature>
<sequence length="238" mass="25188">MATTTRNEDNDAGVRPQKEGMKNDDGENSLVWVLAGQSNMAGRGGLGSVPGKAAWTADSTRKAHAYGALGPVEGVEMLLTDEKGSRNGWCSACEPMHATVDINKVCGVGPGLLMAKNFVEKTSKRVRLIPCAVGGTSISEDKAIAYSARCSELFANFRRDFGTPSLLILAVVPIGDALRMPFLPQVRAGIEEAVKNDATGCSRIVYVPEGAQIRADGLHLTLESQALLAQALCSTLLQ</sequence>
<keyword evidence="1" id="KW-0378">Hydrolase</keyword>
<comment type="caution">
    <text evidence="4">The sequence shown here is derived from an EMBL/GenBank/DDBJ whole genome shotgun (WGS) entry which is preliminary data.</text>
</comment>
<dbReference type="Proteomes" id="UP000241890">
    <property type="component" value="Unassembled WGS sequence"/>
</dbReference>
<evidence type="ECO:0000313" key="4">
    <source>
        <dbReference type="EMBL" id="GBG32517.1"/>
    </source>
</evidence>
<dbReference type="AlphaFoldDB" id="A0A2R5GNP8"/>